<feature type="region of interest" description="Disordered" evidence="1">
    <location>
        <begin position="568"/>
        <end position="590"/>
    </location>
</feature>
<organism evidence="2 3">
    <name type="scientific">Gonium pectorale</name>
    <name type="common">Green alga</name>
    <dbReference type="NCBI Taxonomy" id="33097"/>
    <lineage>
        <taxon>Eukaryota</taxon>
        <taxon>Viridiplantae</taxon>
        <taxon>Chlorophyta</taxon>
        <taxon>core chlorophytes</taxon>
        <taxon>Chlorophyceae</taxon>
        <taxon>CS clade</taxon>
        <taxon>Chlamydomonadales</taxon>
        <taxon>Volvocaceae</taxon>
        <taxon>Gonium</taxon>
    </lineage>
</organism>
<dbReference type="SUPFAM" id="SSF48371">
    <property type="entry name" value="ARM repeat"/>
    <property type="match status" value="1"/>
</dbReference>
<reference evidence="3" key="1">
    <citation type="journal article" date="2016" name="Nat. Commun.">
        <title>The Gonium pectorale genome demonstrates co-option of cell cycle regulation during the evolution of multicellularity.</title>
        <authorList>
            <person name="Hanschen E.R."/>
            <person name="Marriage T.N."/>
            <person name="Ferris P.J."/>
            <person name="Hamaji T."/>
            <person name="Toyoda A."/>
            <person name="Fujiyama A."/>
            <person name="Neme R."/>
            <person name="Noguchi H."/>
            <person name="Minakuchi Y."/>
            <person name="Suzuki M."/>
            <person name="Kawai-Toyooka H."/>
            <person name="Smith D.R."/>
            <person name="Sparks H."/>
            <person name="Anderson J."/>
            <person name="Bakaric R."/>
            <person name="Luria V."/>
            <person name="Karger A."/>
            <person name="Kirschner M.W."/>
            <person name="Durand P.M."/>
            <person name="Michod R.E."/>
            <person name="Nozaki H."/>
            <person name="Olson B.J."/>
        </authorList>
    </citation>
    <scope>NUCLEOTIDE SEQUENCE [LARGE SCALE GENOMIC DNA]</scope>
    <source>
        <strain evidence="3">NIES-2863</strain>
    </source>
</reference>
<gene>
    <name evidence="2" type="ORF">GPECTOR_3g216</name>
</gene>
<dbReference type="STRING" id="33097.A0A150GZL4"/>
<dbReference type="EMBL" id="LSYV01000004">
    <property type="protein sequence ID" value="KXZ55058.1"/>
    <property type="molecule type" value="Genomic_DNA"/>
</dbReference>
<feature type="compositionally biased region" description="Low complexity" evidence="1">
    <location>
        <begin position="154"/>
        <end position="183"/>
    </location>
</feature>
<protein>
    <submittedName>
        <fullName evidence="2">Uncharacterized protein</fullName>
    </submittedName>
</protein>
<dbReference type="OrthoDB" id="549381at2759"/>
<accession>A0A150GZL4</accession>
<comment type="caution">
    <text evidence="2">The sequence shown here is derived from an EMBL/GenBank/DDBJ whole genome shotgun (WGS) entry which is preliminary data.</text>
</comment>
<dbReference type="Proteomes" id="UP000075714">
    <property type="component" value="Unassembled WGS sequence"/>
</dbReference>
<dbReference type="PANTHER" id="PTHR14873:SF1">
    <property type="entry name" value="OS06G0694100 PROTEIN"/>
    <property type="match status" value="1"/>
</dbReference>
<proteinExistence type="predicted"/>
<feature type="region of interest" description="Disordered" evidence="1">
    <location>
        <begin position="508"/>
        <end position="552"/>
    </location>
</feature>
<dbReference type="AlphaFoldDB" id="A0A150GZL4"/>
<feature type="compositionally biased region" description="Basic and acidic residues" evidence="1">
    <location>
        <begin position="438"/>
        <end position="448"/>
    </location>
</feature>
<dbReference type="InterPro" id="IPR016024">
    <property type="entry name" value="ARM-type_fold"/>
</dbReference>
<feature type="region of interest" description="Disordered" evidence="1">
    <location>
        <begin position="141"/>
        <end position="194"/>
    </location>
</feature>
<keyword evidence="3" id="KW-1185">Reference proteome</keyword>
<feature type="compositionally biased region" description="Low complexity" evidence="1">
    <location>
        <begin position="515"/>
        <end position="534"/>
    </location>
</feature>
<dbReference type="PANTHER" id="PTHR14873">
    <property type="entry name" value="OS06G0694100 PROTEIN"/>
    <property type="match status" value="1"/>
</dbReference>
<sequence length="946" mass="95430">MGNPAGDVSAWAVCRELACRVAAEDADPRVAAAALRAAATLLPLCAGQCGQREWGKLVQGVLLATAGAQDGEVWGAALRLAASQGNHPGWRAATHQLRSQLQSAVTAEEGPLAVYGITTVCRAVAGAAALASALGRPMGLLRPQAPSPGPVTPAAPQAPTLAPQRPAIESAAASATASCADASEPVGSPPDREEVSAQDARDLVQALAVCASEALRYGVETHGSNVDADAGRAAEAWLGLHEAPHGSGAAAEAAALAGAAAPGGRHTAPAASRAALLAAVGAVAAGAVESLRCATGAASGSPPSPARAEPGAASLAAASSLAGRRQGRDAVSRLAAAVRLARLMRRVAALLQDPSQELYSEVGGAPSTPAGQAAPAARHHALAAAAGMRALAALLSALPAPLVVTLEQPDGAAEEDAGGGDGGGGKGHARPRPAAAGEHARASDDGHPSSRNGPRHPQVVIEELPSDAASAAPPPTPEQRAAGEWRQLQQPLVLDLLLLCATYAAPRPGHHPEASADASSPSATGGSSGGAAAALTDPGLPPAPSDIFTPWAPAGSAGAGAAGALLDSLHRGCRPTPPPSRGSGAGSASGSLALLSGEEVSEQDLLAVCGPTLVRQWIRSVVVQVHVQKMEQGPIKPYTGPDPFARALAARRLAWLLMRSRHPWAGAALQSALPALLAACDDPSPGVAQYGMAALHAAAVECLAADLQWQRELLLEQARRLVVGCQEQVWHLACPAAVAIVRRIEGADPRAPGYHLLAPELLADMERQAHVPARRLVFMPSAARLATCLGLTSLRYFSRIMPPLLEWLHAHDRDSRVAALGLTAALVRAAWPRMPAHAVALWRHMLIVLLRACGPGAGTADEGSEGEQGQAEGAGARLGAEELVAGAAPEAQVEVRGALEVCELLLACAAEEVAGLDVGAAGLPAGAQRLHRRLLAAVSSPVSGAS</sequence>
<name>A0A150GZL4_GONPE</name>
<evidence type="ECO:0000313" key="3">
    <source>
        <dbReference type="Proteomes" id="UP000075714"/>
    </source>
</evidence>
<feature type="region of interest" description="Disordered" evidence="1">
    <location>
        <begin position="412"/>
        <end position="457"/>
    </location>
</feature>
<evidence type="ECO:0000256" key="1">
    <source>
        <dbReference type="SAM" id="MobiDB-lite"/>
    </source>
</evidence>
<evidence type="ECO:0000313" key="2">
    <source>
        <dbReference type="EMBL" id="KXZ55058.1"/>
    </source>
</evidence>